<keyword evidence="4" id="KW-1185">Reference proteome</keyword>
<dbReference type="AlphaFoldDB" id="A0A7W9YKH2"/>
<feature type="compositionally biased region" description="Low complexity" evidence="1">
    <location>
        <begin position="35"/>
        <end position="54"/>
    </location>
</feature>
<feature type="compositionally biased region" description="Pro residues" evidence="1">
    <location>
        <begin position="8"/>
        <end position="34"/>
    </location>
</feature>
<evidence type="ECO:0000313" key="3">
    <source>
        <dbReference type="EMBL" id="MBB6173845.1"/>
    </source>
</evidence>
<feature type="transmembrane region" description="Helical" evidence="2">
    <location>
        <begin position="149"/>
        <end position="170"/>
    </location>
</feature>
<feature type="region of interest" description="Disordered" evidence="1">
    <location>
        <begin position="1"/>
        <end position="54"/>
    </location>
</feature>
<keyword evidence="2" id="KW-0472">Membrane</keyword>
<keyword evidence="2" id="KW-0812">Transmembrane</keyword>
<name>A0A7W9YKH2_9ACTN</name>
<dbReference type="RefSeq" id="WP_184077498.1">
    <property type="nucleotide sequence ID" value="NZ_JACHDS010000001.1"/>
</dbReference>
<protein>
    <submittedName>
        <fullName evidence="3">Uncharacterized protein</fullName>
    </submittedName>
</protein>
<dbReference type="EMBL" id="JACHDS010000001">
    <property type="protein sequence ID" value="MBB6173845.1"/>
    <property type="molecule type" value="Genomic_DNA"/>
</dbReference>
<evidence type="ECO:0000256" key="2">
    <source>
        <dbReference type="SAM" id="Phobius"/>
    </source>
</evidence>
<reference evidence="3 4" key="1">
    <citation type="submission" date="2020-08" db="EMBL/GenBank/DDBJ databases">
        <title>Sequencing the genomes of 1000 actinobacteria strains.</title>
        <authorList>
            <person name="Klenk H.-P."/>
        </authorList>
    </citation>
    <scope>NUCLEOTIDE SEQUENCE [LARGE SCALE GENOMIC DNA]</scope>
    <source>
        <strain evidence="3 4">DSM 46659</strain>
    </source>
</reference>
<dbReference type="Proteomes" id="UP000546642">
    <property type="component" value="Unassembled WGS sequence"/>
</dbReference>
<feature type="transmembrane region" description="Helical" evidence="2">
    <location>
        <begin position="115"/>
        <end position="142"/>
    </location>
</feature>
<proteinExistence type="predicted"/>
<feature type="transmembrane region" description="Helical" evidence="2">
    <location>
        <begin position="81"/>
        <end position="103"/>
    </location>
</feature>
<evidence type="ECO:0000256" key="1">
    <source>
        <dbReference type="SAM" id="MobiDB-lite"/>
    </source>
</evidence>
<comment type="caution">
    <text evidence="3">The sequence shown here is derived from an EMBL/GenBank/DDBJ whole genome shotgun (WGS) entry which is preliminary data.</text>
</comment>
<gene>
    <name evidence="3" type="ORF">HNR23_003905</name>
</gene>
<evidence type="ECO:0000313" key="4">
    <source>
        <dbReference type="Proteomes" id="UP000546642"/>
    </source>
</evidence>
<keyword evidence="2" id="KW-1133">Transmembrane helix</keyword>
<sequence length="213" mass="22038">MHPEHPDPATPPPAPPYGPPNPTPHGSYPAPPPQAAYQQHPHMGHPHPSYHPAHAAAPYGTPHWRYPANLKPPGTVTAARVLMFIQGALTLGGALLAFIASLVGGSQAIPGSDDASLALFVGAIGAVGLLMGAASITLGVLAGKRSTRVMWTIAGYHALLVALAISAIVMEPRNPNALLVLTTDSLILGFTLSKTSRLYYQSGKANPGTNVVP</sequence>
<organism evidence="3 4">
    <name type="scientific">Nocardiopsis mwathae</name>
    <dbReference type="NCBI Taxonomy" id="1472723"/>
    <lineage>
        <taxon>Bacteria</taxon>
        <taxon>Bacillati</taxon>
        <taxon>Actinomycetota</taxon>
        <taxon>Actinomycetes</taxon>
        <taxon>Streptosporangiales</taxon>
        <taxon>Nocardiopsidaceae</taxon>
        <taxon>Nocardiopsis</taxon>
    </lineage>
</organism>
<accession>A0A7W9YKH2</accession>